<proteinExistence type="predicted"/>
<dbReference type="AlphaFoldDB" id="B9TAM0"/>
<dbReference type="InterPro" id="IPR000467">
    <property type="entry name" value="G_patch_dom"/>
</dbReference>
<feature type="domain" description="G-patch" evidence="1">
    <location>
        <begin position="1"/>
        <end position="40"/>
    </location>
</feature>
<dbReference type="Pfam" id="PF01585">
    <property type="entry name" value="G-patch"/>
    <property type="match status" value="1"/>
</dbReference>
<dbReference type="InParanoid" id="B9TAM0"/>
<dbReference type="Proteomes" id="UP000008311">
    <property type="component" value="Unassembled WGS sequence"/>
</dbReference>
<organism evidence="2 3">
    <name type="scientific">Ricinus communis</name>
    <name type="common">Castor bean</name>
    <dbReference type="NCBI Taxonomy" id="3988"/>
    <lineage>
        <taxon>Eukaryota</taxon>
        <taxon>Viridiplantae</taxon>
        <taxon>Streptophyta</taxon>
        <taxon>Embryophyta</taxon>
        <taxon>Tracheophyta</taxon>
        <taxon>Spermatophyta</taxon>
        <taxon>Magnoliopsida</taxon>
        <taxon>eudicotyledons</taxon>
        <taxon>Gunneridae</taxon>
        <taxon>Pentapetalae</taxon>
        <taxon>rosids</taxon>
        <taxon>fabids</taxon>
        <taxon>Malpighiales</taxon>
        <taxon>Euphorbiaceae</taxon>
        <taxon>Acalyphoideae</taxon>
        <taxon>Acalypheae</taxon>
        <taxon>Ricinus</taxon>
    </lineage>
</organism>
<sequence length="171" mass="18163">MFRSMRYLPGSGLGRHHQGIVEPIHVQAIEPPFGLGLCMGDFSKKDITFPFSVFRSHGSMLAGTACQDGAAGEQGMVSMIIADPVAKDPSTLIIPADGAPRNWASLPQLKSVSVLSEPVLVKSVESLFNVTSSEDGLKSVPSVSVIISEVERSALGARESVIKELVVCNEI</sequence>
<reference evidence="3" key="1">
    <citation type="journal article" date="2010" name="Nat. Biotechnol.">
        <title>Draft genome sequence of the oilseed species Ricinus communis.</title>
        <authorList>
            <person name="Chan A.P."/>
            <person name="Crabtree J."/>
            <person name="Zhao Q."/>
            <person name="Lorenzi H."/>
            <person name="Orvis J."/>
            <person name="Puiu D."/>
            <person name="Melake-Berhan A."/>
            <person name="Jones K.M."/>
            <person name="Redman J."/>
            <person name="Chen G."/>
            <person name="Cahoon E.B."/>
            <person name="Gedil M."/>
            <person name="Stanke M."/>
            <person name="Haas B.J."/>
            <person name="Wortman J.R."/>
            <person name="Fraser-Liggett C.M."/>
            <person name="Ravel J."/>
            <person name="Rabinowicz P.D."/>
        </authorList>
    </citation>
    <scope>NUCLEOTIDE SEQUENCE [LARGE SCALE GENOMIC DNA]</scope>
    <source>
        <strain evidence="3">cv. Hale</strain>
    </source>
</reference>
<protein>
    <recommendedName>
        <fullName evidence="1">G-patch domain-containing protein</fullName>
    </recommendedName>
</protein>
<evidence type="ECO:0000259" key="1">
    <source>
        <dbReference type="PROSITE" id="PS50174"/>
    </source>
</evidence>
<accession>B9TAM0</accession>
<evidence type="ECO:0000313" key="2">
    <source>
        <dbReference type="EMBL" id="EEF27092.1"/>
    </source>
</evidence>
<name>B9TAM0_RICCO</name>
<evidence type="ECO:0000313" key="3">
    <source>
        <dbReference type="Proteomes" id="UP000008311"/>
    </source>
</evidence>
<dbReference type="GO" id="GO:0003676">
    <property type="term" value="F:nucleic acid binding"/>
    <property type="evidence" value="ECO:0007669"/>
    <property type="project" value="InterPro"/>
</dbReference>
<dbReference type="PROSITE" id="PS50174">
    <property type="entry name" value="G_PATCH"/>
    <property type="match status" value="1"/>
</dbReference>
<gene>
    <name evidence="2" type="ORF">RCOM_2021640</name>
</gene>
<dbReference type="EMBL" id="EQ975833">
    <property type="protein sequence ID" value="EEF27092.1"/>
    <property type="molecule type" value="Genomic_DNA"/>
</dbReference>
<dbReference type="STRING" id="3988.B9TAM0"/>
<keyword evidence="3" id="KW-1185">Reference proteome</keyword>